<dbReference type="AlphaFoldDB" id="A0A2T3YYV8"/>
<sequence>MRTGLLFTGFVFANTVAASSLLDRRDDCPSGSVHMSGFVLPGGSFDVCCPGTSLHADGTEYCCVGGDKHSKEVNKRDHICIGDAADCSSADPTSSCVTAVPATAGDFSDRVASATRTMNSHPTSDGSVNSASPTHEAAGSVITAAAWPVWAAAAGGAAVHAVLMA</sequence>
<organism evidence="3 4">
    <name type="scientific">Trichoderma asperellum (strain ATCC 204424 / CBS 433.97 / NBRC 101777)</name>
    <dbReference type="NCBI Taxonomy" id="1042311"/>
    <lineage>
        <taxon>Eukaryota</taxon>
        <taxon>Fungi</taxon>
        <taxon>Dikarya</taxon>
        <taxon>Ascomycota</taxon>
        <taxon>Pezizomycotina</taxon>
        <taxon>Sordariomycetes</taxon>
        <taxon>Hypocreomycetidae</taxon>
        <taxon>Hypocreales</taxon>
        <taxon>Hypocreaceae</taxon>
        <taxon>Trichoderma</taxon>
    </lineage>
</organism>
<protein>
    <submittedName>
        <fullName evidence="3">Uncharacterized protein</fullName>
    </submittedName>
</protein>
<dbReference type="Proteomes" id="UP000240493">
    <property type="component" value="Unassembled WGS sequence"/>
</dbReference>
<feature type="signal peptide" evidence="2">
    <location>
        <begin position="1"/>
        <end position="18"/>
    </location>
</feature>
<feature type="compositionally biased region" description="Polar residues" evidence="1">
    <location>
        <begin position="115"/>
        <end position="133"/>
    </location>
</feature>
<evidence type="ECO:0000313" key="4">
    <source>
        <dbReference type="Proteomes" id="UP000240493"/>
    </source>
</evidence>
<feature type="chain" id="PRO_5015519379" evidence="2">
    <location>
        <begin position="19"/>
        <end position="165"/>
    </location>
</feature>
<evidence type="ECO:0000313" key="3">
    <source>
        <dbReference type="EMBL" id="PTB37746.1"/>
    </source>
</evidence>
<dbReference type="OrthoDB" id="5241435at2759"/>
<evidence type="ECO:0000256" key="2">
    <source>
        <dbReference type="SAM" id="SignalP"/>
    </source>
</evidence>
<proteinExistence type="predicted"/>
<accession>A0A2T3YYV8</accession>
<keyword evidence="2" id="KW-0732">Signal</keyword>
<dbReference type="EMBL" id="KZ679267">
    <property type="protein sequence ID" value="PTB37746.1"/>
    <property type="molecule type" value="Genomic_DNA"/>
</dbReference>
<evidence type="ECO:0000256" key="1">
    <source>
        <dbReference type="SAM" id="MobiDB-lite"/>
    </source>
</evidence>
<feature type="region of interest" description="Disordered" evidence="1">
    <location>
        <begin position="115"/>
        <end position="134"/>
    </location>
</feature>
<name>A0A2T3YYV8_TRIA4</name>
<gene>
    <name evidence="3" type="ORF">M441DRAFT_256812</name>
</gene>
<keyword evidence="4" id="KW-1185">Reference proteome</keyword>
<reference evidence="3 4" key="1">
    <citation type="submission" date="2016-07" db="EMBL/GenBank/DDBJ databases">
        <title>Multiple horizontal gene transfer events from other fungi enriched the ability of initially mycotrophic Trichoderma (Ascomycota) to feed on dead plant biomass.</title>
        <authorList>
            <consortium name="DOE Joint Genome Institute"/>
            <person name="Aerts A."/>
            <person name="Atanasova L."/>
            <person name="Chenthamara K."/>
            <person name="Zhang J."/>
            <person name="Grujic M."/>
            <person name="Henrissat B."/>
            <person name="Kuo A."/>
            <person name="Salamov A."/>
            <person name="Lipzen A."/>
            <person name="Labutti K."/>
            <person name="Barry K."/>
            <person name="Miao Y."/>
            <person name="Rahimi M.J."/>
            <person name="Shen Q."/>
            <person name="Grigoriev I.V."/>
            <person name="Kubicek C.P."/>
            <person name="Druzhinina I.S."/>
        </authorList>
    </citation>
    <scope>NUCLEOTIDE SEQUENCE [LARGE SCALE GENOMIC DNA]</scope>
    <source>
        <strain evidence="3 4">CBS 433.97</strain>
    </source>
</reference>